<dbReference type="RefSeq" id="WP_095584526.1">
    <property type="nucleotide sequence ID" value="NZ_JAJQQS010000016.1"/>
</dbReference>
<protein>
    <recommendedName>
        <fullName evidence="5">Secreted protein</fullName>
    </recommendedName>
</protein>
<dbReference type="AlphaFoldDB" id="A0A2A2CXI2"/>
<evidence type="ECO:0000313" key="4">
    <source>
        <dbReference type="Proteomes" id="UP000218944"/>
    </source>
</evidence>
<gene>
    <name evidence="3" type="ORF">CK936_32500</name>
</gene>
<keyword evidence="4" id="KW-1185">Reference proteome</keyword>
<evidence type="ECO:0008006" key="5">
    <source>
        <dbReference type="Google" id="ProtNLM"/>
    </source>
</evidence>
<feature type="chain" id="PRO_5012674547" description="Secreted protein" evidence="2">
    <location>
        <begin position="28"/>
        <end position="222"/>
    </location>
</feature>
<organism evidence="3 4">
    <name type="scientific">Streptomyces albireticuli</name>
    <dbReference type="NCBI Taxonomy" id="1940"/>
    <lineage>
        <taxon>Bacteria</taxon>
        <taxon>Bacillati</taxon>
        <taxon>Actinomycetota</taxon>
        <taxon>Actinomycetes</taxon>
        <taxon>Kitasatosporales</taxon>
        <taxon>Streptomycetaceae</taxon>
        <taxon>Streptomyces</taxon>
    </lineage>
</organism>
<feature type="compositionally biased region" description="Low complexity" evidence="1">
    <location>
        <begin position="149"/>
        <end position="167"/>
    </location>
</feature>
<evidence type="ECO:0000313" key="3">
    <source>
        <dbReference type="EMBL" id="PAU44903.1"/>
    </source>
</evidence>
<reference evidence="3 4" key="1">
    <citation type="submission" date="2017-08" db="EMBL/GenBank/DDBJ databases">
        <title>Genome sequence of Streptomyces albireticuli NRRL B-1670.</title>
        <authorList>
            <person name="Graham D.E."/>
            <person name="Mahan K.M."/>
            <person name="Klingeman D.M."/>
            <person name="Hettich R.L."/>
            <person name="Parry R.J."/>
            <person name="Spain J.C."/>
        </authorList>
    </citation>
    <scope>NUCLEOTIDE SEQUENCE [LARGE SCALE GENOMIC DNA]</scope>
    <source>
        <strain evidence="3 4">NRRL B-1670</strain>
    </source>
</reference>
<comment type="caution">
    <text evidence="3">The sequence shown here is derived from an EMBL/GenBank/DDBJ whole genome shotgun (WGS) entry which is preliminary data.</text>
</comment>
<evidence type="ECO:0000256" key="1">
    <source>
        <dbReference type="SAM" id="MobiDB-lite"/>
    </source>
</evidence>
<keyword evidence="2" id="KW-0732">Signal</keyword>
<feature type="region of interest" description="Disordered" evidence="1">
    <location>
        <begin position="28"/>
        <end position="48"/>
    </location>
</feature>
<feature type="signal peptide" evidence="2">
    <location>
        <begin position="1"/>
        <end position="27"/>
    </location>
</feature>
<accession>A0A2A2CXI2</accession>
<dbReference type="Proteomes" id="UP000218944">
    <property type="component" value="Unassembled WGS sequence"/>
</dbReference>
<dbReference type="EMBL" id="NSJV01000606">
    <property type="protein sequence ID" value="PAU44903.1"/>
    <property type="molecule type" value="Genomic_DNA"/>
</dbReference>
<evidence type="ECO:0000256" key="2">
    <source>
        <dbReference type="SAM" id="SignalP"/>
    </source>
</evidence>
<sequence length="222" mass="21523">MHLPRRTTLLVCGTLCGALAVTTAATARPPAGAPATAGASAAPPAEARVPTPEALRKAATEGAKAIDSNVYTRSARRITDECEQPQAGAAKPGPSCANVKKHLGALATARASLEQQSRAAAPDLTAVTTATTDAVAATAHLAKDGVTPGARAGARATTRSGARAAGGPVARSAGGSVDGANGSDGLLSVVTRLVSGLVNTLGGLVSGLDGLVGGLLRGLLGG</sequence>
<proteinExistence type="predicted"/>
<name>A0A2A2CXI2_9ACTN</name>
<feature type="region of interest" description="Disordered" evidence="1">
    <location>
        <begin position="147"/>
        <end position="177"/>
    </location>
</feature>
<feature type="compositionally biased region" description="Low complexity" evidence="1">
    <location>
        <begin position="28"/>
        <end position="47"/>
    </location>
</feature>